<name>A0A182WQL8_9DIPT</name>
<reference evidence="1" key="2">
    <citation type="submission" date="2020-05" db="UniProtKB">
        <authorList>
            <consortium name="EnsemblMetazoa"/>
        </authorList>
    </citation>
    <scope>IDENTIFICATION</scope>
    <source>
        <strain evidence="1">MINIMUS1</strain>
    </source>
</reference>
<dbReference type="AlphaFoldDB" id="A0A182WQL8"/>
<dbReference type="PANTHER" id="PTHR31649">
    <property type="entry name" value="AGAP009604-PA"/>
    <property type="match status" value="1"/>
</dbReference>
<protein>
    <submittedName>
        <fullName evidence="1">DUF3421 domain-containing protein</fullName>
    </submittedName>
</protein>
<keyword evidence="2" id="KW-1185">Reference proteome</keyword>
<dbReference type="InterPro" id="IPR006616">
    <property type="entry name" value="DM9_repeat"/>
</dbReference>
<evidence type="ECO:0000313" key="2">
    <source>
        <dbReference type="Proteomes" id="UP000075920"/>
    </source>
</evidence>
<dbReference type="EnsemblMetazoa" id="AMIN015506-RA">
    <property type="protein sequence ID" value="AMIN015506-PA"/>
    <property type="gene ID" value="AMIN015506"/>
</dbReference>
<reference evidence="2" key="1">
    <citation type="submission" date="2013-03" db="EMBL/GenBank/DDBJ databases">
        <title>The Genome Sequence of Anopheles minimus MINIMUS1.</title>
        <authorList>
            <consortium name="The Broad Institute Genomics Platform"/>
            <person name="Neafsey D.E."/>
            <person name="Walton C."/>
            <person name="Walker B."/>
            <person name="Young S.K."/>
            <person name="Zeng Q."/>
            <person name="Gargeya S."/>
            <person name="Fitzgerald M."/>
            <person name="Haas B."/>
            <person name="Abouelleil A."/>
            <person name="Allen A.W."/>
            <person name="Alvarado L."/>
            <person name="Arachchi H.M."/>
            <person name="Berlin A.M."/>
            <person name="Chapman S.B."/>
            <person name="Gainer-Dewar J."/>
            <person name="Goldberg J."/>
            <person name="Griggs A."/>
            <person name="Gujja S."/>
            <person name="Hansen M."/>
            <person name="Howarth C."/>
            <person name="Imamovic A."/>
            <person name="Ireland A."/>
            <person name="Larimer J."/>
            <person name="McCowan C."/>
            <person name="Murphy C."/>
            <person name="Pearson M."/>
            <person name="Poon T.W."/>
            <person name="Priest M."/>
            <person name="Roberts A."/>
            <person name="Saif S."/>
            <person name="Shea T."/>
            <person name="Sisk P."/>
            <person name="Sykes S."/>
            <person name="Wortman J."/>
            <person name="Nusbaum C."/>
            <person name="Birren B."/>
        </authorList>
    </citation>
    <scope>NUCLEOTIDE SEQUENCE [LARGE SCALE GENOMIC DNA]</scope>
    <source>
        <strain evidence="2">MINIMUS1</strain>
    </source>
</reference>
<accession>A0A182WQL8</accession>
<organism evidence="1 2">
    <name type="scientific">Anopheles minimus</name>
    <dbReference type="NCBI Taxonomy" id="112268"/>
    <lineage>
        <taxon>Eukaryota</taxon>
        <taxon>Metazoa</taxon>
        <taxon>Ecdysozoa</taxon>
        <taxon>Arthropoda</taxon>
        <taxon>Hexapoda</taxon>
        <taxon>Insecta</taxon>
        <taxon>Pterygota</taxon>
        <taxon>Neoptera</taxon>
        <taxon>Endopterygota</taxon>
        <taxon>Diptera</taxon>
        <taxon>Nematocera</taxon>
        <taxon>Culicoidea</taxon>
        <taxon>Culicidae</taxon>
        <taxon>Anophelinae</taxon>
        <taxon>Anopheles</taxon>
    </lineage>
</organism>
<sequence>MVNYATTSGRQERFPRFYDDHDDDRYPRLSRKQQVYRWDTLNGMKWVTYQAKGNIPPSAVVCGTTKRGKLYVGRAEHAGSVTPGFIDPAKNVCFIPWGGKEHAKHACEILCTPGEFVPCVDTNILLQATPAGVSEQGEPLYIGRVNLNGEWVSGKVQRSHNVCYIPLKKEEKFNINFEVFIKSRN</sequence>
<evidence type="ECO:0000313" key="1">
    <source>
        <dbReference type="EnsemblMetazoa" id="AMIN015506-PA"/>
    </source>
</evidence>
<dbReference type="Pfam" id="PF11901">
    <property type="entry name" value="DM9"/>
    <property type="match status" value="1"/>
</dbReference>
<proteinExistence type="predicted"/>
<dbReference type="SMART" id="SM00696">
    <property type="entry name" value="DM9"/>
    <property type="match status" value="2"/>
</dbReference>
<dbReference type="PANTHER" id="PTHR31649:SF1">
    <property type="entry name" value="FARNESOIC ACID O-METHYL TRANSFERASE DOMAIN-CONTAINING PROTEIN"/>
    <property type="match status" value="1"/>
</dbReference>
<dbReference type="VEuPathDB" id="VectorBase:AMIN015506"/>
<dbReference type="Proteomes" id="UP000075920">
    <property type="component" value="Unassembled WGS sequence"/>
</dbReference>